<sequence length="127" mass="14433">MNKLQKALKINALFSGISGLVLFLFNIQISNLFGTKNNTIFLVFGLVLIYFSLTIWYEIKRQRKLAVIWIIIQDFTWVLGSTIILIFQPLNISKTGNVLIAIVALIVLFMGLNQLYGLKKRTIANNV</sequence>
<dbReference type="OrthoDB" id="1189385at2"/>
<dbReference type="AlphaFoldDB" id="A0A5C7B7I9"/>
<reference evidence="3" key="1">
    <citation type="submission" date="2019-08" db="EMBL/GenBank/DDBJ databases">
        <title>Seonamhaeicola sediminis sp. nov., isolated from marine sediment.</title>
        <authorList>
            <person name="Cao W.R."/>
        </authorList>
    </citation>
    <scope>NUCLEOTIDE SEQUENCE [LARGE SCALE GENOMIC DNA]</scope>
    <source>
        <strain evidence="3">Gy8</strain>
    </source>
</reference>
<keyword evidence="1" id="KW-1133">Transmembrane helix</keyword>
<name>A0A5C7B7I9_9FLAO</name>
<accession>A0A5C7B7I9</accession>
<evidence type="ECO:0008006" key="4">
    <source>
        <dbReference type="Google" id="ProtNLM"/>
    </source>
</evidence>
<proteinExistence type="predicted"/>
<feature type="transmembrane region" description="Helical" evidence="1">
    <location>
        <begin position="99"/>
        <end position="118"/>
    </location>
</feature>
<keyword evidence="3" id="KW-1185">Reference proteome</keyword>
<evidence type="ECO:0000313" key="3">
    <source>
        <dbReference type="Proteomes" id="UP000321790"/>
    </source>
</evidence>
<keyword evidence="1" id="KW-0812">Transmembrane</keyword>
<dbReference type="Proteomes" id="UP000321790">
    <property type="component" value="Unassembled WGS sequence"/>
</dbReference>
<organism evidence="2 3">
    <name type="scientific">Seonamhaeicola algicola</name>
    <dbReference type="NCBI Taxonomy" id="1719036"/>
    <lineage>
        <taxon>Bacteria</taxon>
        <taxon>Pseudomonadati</taxon>
        <taxon>Bacteroidota</taxon>
        <taxon>Flavobacteriia</taxon>
        <taxon>Flavobacteriales</taxon>
        <taxon>Flavobacteriaceae</taxon>
    </lineage>
</organism>
<evidence type="ECO:0000313" key="2">
    <source>
        <dbReference type="EMBL" id="TXE13812.1"/>
    </source>
</evidence>
<evidence type="ECO:0000256" key="1">
    <source>
        <dbReference type="SAM" id="Phobius"/>
    </source>
</evidence>
<dbReference type="EMBL" id="VOSC01000007">
    <property type="protein sequence ID" value="TXE13812.1"/>
    <property type="molecule type" value="Genomic_DNA"/>
</dbReference>
<dbReference type="RefSeq" id="WP_147130801.1">
    <property type="nucleotide sequence ID" value="NZ_VOSC01000007.1"/>
</dbReference>
<feature type="transmembrane region" description="Helical" evidence="1">
    <location>
        <begin position="12"/>
        <end position="33"/>
    </location>
</feature>
<protein>
    <recommendedName>
        <fullName evidence="4">DUF4293 family protein</fullName>
    </recommendedName>
</protein>
<feature type="transmembrane region" description="Helical" evidence="1">
    <location>
        <begin position="39"/>
        <end position="59"/>
    </location>
</feature>
<feature type="transmembrane region" description="Helical" evidence="1">
    <location>
        <begin position="66"/>
        <end position="87"/>
    </location>
</feature>
<keyword evidence="1" id="KW-0472">Membrane</keyword>
<gene>
    <name evidence="2" type="ORF">FUA26_01660</name>
</gene>
<comment type="caution">
    <text evidence="2">The sequence shown here is derived from an EMBL/GenBank/DDBJ whole genome shotgun (WGS) entry which is preliminary data.</text>
</comment>